<dbReference type="PANTHER" id="PTHR36204:SF1">
    <property type="entry name" value="N-ACETYLMANNOSAMINE-6-PHOSPHATE 2-EPIMERASE-RELATED"/>
    <property type="match status" value="1"/>
</dbReference>
<comment type="catalytic activity">
    <reaction evidence="1 7">
        <text>an N-acyl-D-glucosamine 6-phosphate = an N-acyl-D-mannosamine 6-phosphate</text>
        <dbReference type="Rhea" id="RHEA:23932"/>
        <dbReference type="ChEBI" id="CHEBI:57599"/>
        <dbReference type="ChEBI" id="CHEBI:57666"/>
        <dbReference type="EC" id="5.1.3.9"/>
    </reaction>
</comment>
<dbReference type="OrthoDB" id="9781704at2"/>
<dbReference type="SUPFAM" id="SSF51366">
    <property type="entry name" value="Ribulose-phoshate binding barrel"/>
    <property type="match status" value="1"/>
</dbReference>
<comment type="function">
    <text evidence="2 7">Converts N-acetylmannosamine-6-phosphate (ManNAc-6-P) to N-acetylglucosamine-6-phosphate (GlcNAc-6-P).</text>
</comment>
<dbReference type="Proteomes" id="UP000310636">
    <property type="component" value="Unassembled WGS sequence"/>
</dbReference>
<dbReference type="GO" id="GO:0005829">
    <property type="term" value="C:cytosol"/>
    <property type="evidence" value="ECO:0007669"/>
    <property type="project" value="TreeGrafter"/>
</dbReference>
<evidence type="ECO:0000313" key="8">
    <source>
        <dbReference type="EMBL" id="THF81784.1"/>
    </source>
</evidence>
<protein>
    <recommendedName>
        <fullName evidence="7">Putative N-acetylmannosamine-6-phosphate 2-epimerase</fullName>
        <ecNumber evidence="7">5.1.3.9</ecNumber>
    </recommendedName>
    <alternativeName>
        <fullName evidence="7">ManNAc-6-P epimerase</fullName>
    </alternativeName>
</protein>
<comment type="pathway">
    <text evidence="3 7">Amino-sugar metabolism; N-acetylneuraminate degradation; D-fructose 6-phosphate from N-acetylneuraminate: step 3/5.</text>
</comment>
<dbReference type="GO" id="GO:0047465">
    <property type="term" value="F:N-acylglucosamine-6-phosphate 2-epimerase activity"/>
    <property type="evidence" value="ECO:0007669"/>
    <property type="project" value="UniProtKB-EC"/>
</dbReference>
<dbReference type="EC" id="5.1.3.9" evidence="7"/>
<comment type="similarity">
    <text evidence="4 7">Belongs to the NanE family.</text>
</comment>
<keyword evidence="5 7" id="KW-0413">Isomerase</keyword>
<evidence type="ECO:0000256" key="2">
    <source>
        <dbReference type="ARBA" id="ARBA00002147"/>
    </source>
</evidence>
<dbReference type="GO" id="GO:0019262">
    <property type="term" value="P:N-acetylneuraminate catabolic process"/>
    <property type="evidence" value="ECO:0007669"/>
    <property type="project" value="UniProtKB-UniRule"/>
</dbReference>
<evidence type="ECO:0000256" key="3">
    <source>
        <dbReference type="ARBA" id="ARBA00005081"/>
    </source>
</evidence>
<dbReference type="InterPro" id="IPR011060">
    <property type="entry name" value="RibuloseP-bd_barrel"/>
</dbReference>
<comment type="caution">
    <text evidence="8">The sequence shown here is derived from an EMBL/GenBank/DDBJ whole genome shotgun (WGS) entry which is preliminary data.</text>
</comment>
<dbReference type="AlphaFoldDB" id="A0A4S4C278"/>
<dbReference type="GO" id="GO:0006053">
    <property type="term" value="P:N-acetylmannosamine catabolic process"/>
    <property type="evidence" value="ECO:0007669"/>
    <property type="project" value="TreeGrafter"/>
</dbReference>
<dbReference type="CDD" id="cd04729">
    <property type="entry name" value="NanE"/>
    <property type="match status" value="1"/>
</dbReference>
<dbReference type="EMBL" id="SSOB01000008">
    <property type="protein sequence ID" value="THF81784.1"/>
    <property type="molecule type" value="Genomic_DNA"/>
</dbReference>
<dbReference type="InterPro" id="IPR007260">
    <property type="entry name" value="NanE"/>
</dbReference>
<accession>A0A4S4C278</accession>
<proteinExistence type="inferred from homology"/>
<dbReference type="Pfam" id="PF04131">
    <property type="entry name" value="NanE"/>
    <property type="match status" value="1"/>
</dbReference>
<dbReference type="Gene3D" id="3.20.20.70">
    <property type="entry name" value="Aldolase class I"/>
    <property type="match status" value="1"/>
</dbReference>
<evidence type="ECO:0000313" key="9">
    <source>
        <dbReference type="Proteomes" id="UP000310636"/>
    </source>
</evidence>
<dbReference type="HAMAP" id="MF_01235">
    <property type="entry name" value="ManNAc6P_epimer"/>
    <property type="match status" value="1"/>
</dbReference>
<sequence length="237" mass="25286">MSVHNMDILSSLKGGLVVSCQAYPGEILFGADVMARMALTAKAGGAVGIRANTPEDVAEIKSRTGLPVIGIWKASYSDSSVYITPTLKEAEAIAQAGADIVALDATNRERPGQERLTDIIRVLRSKYEVMLMADVSTVQEGIEAERMGFDIVSTTLSGYTPYSPNHAGPDMELVGELVKALSIPVFAEGRIQTPEEASECLHRGAYTVVVGSAITRPELITRKFVEGIRQSAVSQSG</sequence>
<reference evidence="8 9" key="1">
    <citation type="submission" date="2019-04" db="EMBL/GenBank/DDBJ databases">
        <title>Cohnella sp. nov. isolated from preserved vegetables.</title>
        <authorList>
            <person name="Lin S.-Y."/>
            <person name="Hung M.-H."/>
            <person name="Young C.-C."/>
        </authorList>
    </citation>
    <scope>NUCLEOTIDE SEQUENCE [LARGE SCALE GENOMIC DNA]</scope>
    <source>
        <strain evidence="8 9">CC-MHH1044</strain>
    </source>
</reference>
<name>A0A4S4C278_9BACL</name>
<dbReference type="PANTHER" id="PTHR36204">
    <property type="entry name" value="N-ACETYLMANNOSAMINE-6-PHOSPHATE 2-EPIMERASE-RELATED"/>
    <property type="match status" value="1"/>
</dbReference>
<evidence type="ECO:0000256" key="4">
    <source>
        <dbReference type="ARBA" id="ARBA00007439"/>
    </source>
</evidence>
<evidence type="ECO:0000256" key="1">
    <source>
        <dbReference type="ARBA" id="ARBA00000056"/>
    </source>
</evidence>
<dbReference type="FunFam" id="3.20.20.70:FF:000035">
    <property type="entry name" value="Putative N-acetylmannosamine-6-phosphate 2-epimerase"/>
    <property type="match status" value="1"/>
</dbReference>
<dbReference type="NCBIfam" id="NF002231">
    <property type="entry name" value="PRK01130.1"/>
    <property type="match status" value="1"/>
</dbReference>
<organism evidence="8 9">
    <name type="scientific">Cohnella fermenti</name>
    <dbReference type="NCBI Taxonomy" id="2565925"/>
    <lineage>
        <taxon>Bacteria</taxon>
        <taxon>Bacillati</taxon>
        <taxon>Bacillota</taxon>
        <taxon>Bacilli</taxon>
        <taxon>Bacillales</taxon>
        <taxon>Paenibacillaceae</taxon>
        <taxon>Cohnella</taxon>
    </lineage>
</organism>
<keyword evidence="9" id="KW-1185">Reference proteome</keyword>
<dbReference type="InterPro" id="IPR013785">
    <property type="entry name" value="Aldolase_TIM"/>
</dbReference>
<dbReference type="GO" id="GO:0005975">
    <property type="term" value="P:carbohydrate metabolic process"/>
    <property type="evidence" value="ECO:0007669"/>
    <property type="project" value="UniProtKB-UniRule"/>
</dbReference>
<evidence type="ECO:0000256" key="6">
    <source>
        <dbReference type="ARBA" id="ARBA00023277"/>
    </source>
</evidence>
<gene>
    <name evidence="7" type="primary">nanE</name>
    <name evidence="8" type="ORF">E6C55_08555</name>
</gene>
<evidence type="ECO:0000256" key="7">
    <source>
        <dbReference type="HAMAP-Rule" id="MF_01235"/>
    </source>
</evidence>
<dbReference type="UniPathway" id="UPA00629">
    <property type="reaction ID" value="UER00682"/>
</dbReference>
<keyword evidence="6 7" id="KW-0119">Carbohydrate metabolism</keyword>
<evidence type="ECO:0000256" key="5">
    <source>
        <dbReference type="ARBA" id="ARBA00023235"/>
    </source>
</evidence>